<dbReference type="Proteomes" id="UP001059824">
    <property type="component" value="Chromosome"/>
</dbReference>
<evidence type="ECO:0000259" key="2">
    <source>
        <dbReference type="Pfam" id="PF12229"/>
    </source>
</evidence>
<evidence type="ECO:0008006" key="6">
    <source>
        <dbReference type="Google" id="ProtNLM"/>
    </source>
</evidence>
<dbReference type="GO" id="GO:0008800">
    <property type="term" value="F:beta-lactamase activity"/>
    <property type="evidence" value="ECO:0007669"/>
    <property type="project" value="InterPro"/>
</dbReference>
<dbReference type="Gene3D" id="3.40.710.10">
    <property type="entry name" value="DD-peptidase/beta-lactamase superfamily"/>
    <property type="match status" value="1"/>
</dbReference>
<proteinExistence type="predicted"/>
<evidence type="ECO:0000313" key="4">
    <source>
        <dbReference type="EMBL" id="QHN42841.1"/>
    </source>
</evidence>
<organism evidence="4 5">
    <name type="scientific">Candidatus Mycosynbacter amalyticus</name>
    <dbReference type="NCBI Taxonomy" id="2665156"/>
    <lineage>
        <taxon>Bacteria</taxon>
        <taxon>Candidatus Saccharimonadota</taxon>
        <taxon>Candidatus Saccharimonadota incertae sedis</taxon>
        <taxon>Candidatus Mycosynbacter</taxon>
    </lineage>
</organism>
<dbReference type="AlphaFoldDB" id="A0A857MP15"/>
<dbReference type="SUPFAM" id="SSF56601">
    <property type="entry name" value="beta-lactamase/transpeptidase-like"/>
    <property type="match status" value="1"/>
</dbReference>
<dbReference type="InterPro" id="IPR000871">
    <property type="entry name" value="Beta-lactam_class-A"/>
</dbReference>
<dbReference type="KEGG" id="mama:GII36_03175"/>
<feature type="domain" description="YoaR-like putative peptidoglycan binding" evidence="2">
    <location>
        <begin position="132"/>
        <end position="201"/>
    </location>
</feature>
<feature type="domain" description="Beta-lactamase class A catalytic" evidence="3">
    <location>
        <begin position="372"/>
        <end position="555"/>
    </location>
</feature>
<name>A0A857MP15_9BACT</name>
<keyword evidence="1" id="KW-1133">Transmembrane helix</keyword>
<accession>A0A857MP15</accession>
<dbReference type="EMBL" id="CP045921">
    <property type="protein sequence ID" value="QHN42841.1"/>
    <property type="molecule type" value="Genomic_DNA"/>
</dbReference>
<dbReference type="Pfam" id="PF12229">
    <property type="entry name" value="PG_binding_4"/>
    <property type="match status" value="1"/>
</dbReference>
<dbReference type="Pfam" id="PF13354">
    <property type="entry name" value="Beta-lactamase2"/>
    <property type="match status" value="1"/>
</dbReference>
<dbReference type="PANTHER" id="PTHR35333:SF3">
    <property type="entry name" value="BETA-LACTAMASE-TYPE TRANSPEPTIDASE FOLD CONTAINING PROTEIN"/>
    <property type="match status" value="1"/>
</dbReference>
<dbReference type="InterPro" id="IPR012338">
    <property type="entry name" value="Beta-lactam/transpept-like"/>
</dbReference>
<dbReference type="GO" id="GO:0030655">
    <property type="term" value="P:beta-lactam antibiotic catabolic process"/>
    <property type="evidence" value="ECO:0007669"/>
    <property type="project" value="InterPro"/>
</dbReference>
<dbReference type="GO" id="GO:0046677">
    <property type="term" value="P:response to antibiotic"/>
    <property type="evidence" value="ECO:0007669"/>
    <property type="project" value="InterPro"/>
</dbReference>
<feature type="transmembrane region" description="Helical" evidence="1">
    <location>
        <begin position="19"/>
        <end position="38"/>
    </location>
</feature>
<evidence type="ECO:0000256" key="1">
    <source>
        <dbReference type="SAM" id="Phobius"/>
    </source>
</evidence>
<dbReference type="RefSeq" id="WP_260762380.1">
    <property type="nucleotide sequence ID" value="NZ_CP045921.1"/>
</dbReference>
<keyword evidence="1" id="KW-0812">Transmembrane</keyword>
<dbReference type="InterPro" id="IPR045155">
    <property type="entry name" value="Beta-lactam_cat"/>
</dbReference>
<evidence type="ECO:0000259" key="3">
    <source>
        <dbReference type="Pfam" id="PF13354"/>
    </source>
</evidence>
<keyword evidence="5" id="KW-1185">Reference proteome</keyword>
<gene>
    <name evidence="4" type="ORF">GII36_03175</name>
</gene>
<reference evidence="4" key="1">
    <citation type="journal article" date="2021" name="Nat. Microbiol.">
        <title>Cocultivation of an ultrasmall environmental parasitic bacterium with lytic ability against bacteria associated with wastewater foams.</title>
        <authorList>
            <person name="Batinovic S."/>
            <person name="Rose J.J.A."/>
            <person name="Ratcliffe J."/>
            <person name="Seviour R.J."/>
            <person name="Petrovski S."/>
        </authorList>
    </citation>
    <scope>NUCLEOTIDE SEQUENCE</scope>
    <source>
        <strain evidence="4">JR1</strain>
    </source>
</reference>
<dbReference type="InterPro" id="IPR022029">
    <property type="entry name" value="YoaR-like_PG-bd"/>
</dbReference>
<sequence length="576" mass="63037">MNIRTGGVRAWLRTHKKQLAIGVPAGILGLFLVVQLVYPYDRLAPWQQIDGQQLGAVTIDQAAKRLDSQYSERTLALYFGKTSTPQYQPKFAEFGLGVDNTSRVAQASYPWYLRLVPTSILWSHMVVKPSAPSYTRDNKKLDAYLTKQFGTECHVEPRNATAKVSGDSVVVVAEEDGGNCQRQDVAKTLKSVSPTLTAQTNARIAMDPLPAKLTADTVKPVVATLNHQLAQPATLTYDSKTDMLPSKTIREWLAFSTEGDVFDIRFDGAQADKYLTDKYGAALARQAGVSKVTTQDFVEVSRQDGQTGRQLDTAKTYVNLKQFLLAKSATVPLGEALVQPTVQYARSYSNTDTGLSALMKNYAESHPGVYGVSLVELDGKRRRAAYNDTQKFTTASTYKLYVAFSTLKRIESGEYKWSDQVAGGRDLTRCFDDMIVKSDNACAEALVARIGYAPLTKDAQTIVSASTTFLDKESYKTTAGDLSTFMASLATGQISLNADSKARFLDALKRNVYRQGIPAGASGQVADKVGFLDGLLHDAAIVYSPSGTYALSIMTDKSSWATIADLTKEIEKLRNQ</sequence>
<evidence type="ECO:0000313" key="5">
    <source>
        <dbReference type="Proteomes" id="UP001059824"/>
    </source>
</evidence>
<dbReference type="PANTHER" id="PTHR35333">
    <property type="entry name" value="BETA-LACTAMASE"/>
    <property type="match status" value="1"/>
</dbReference>
<keyword evidence="1" id="KW-0472">Membrane</keyword>
<protein>
    <recommendedName>
        <fullName evidence="6">Beta-lactamase</fullName>
    </recommendedName>
</protein>